<comment type="caution">
    <text evidence="4">The sequence shown here is derived from an EMBL/GenBank/DDBJ whole genome shotgun (WGS) entry which is preliminary data.</text>
</comment>
<keyword evidence="2" id="KW-1003">Cell membrane</keyword>
<reference evidence="4 5" key="1">
    <citation type="submission" date="2019-10" db="EMBL/GenBank/DDBJ databases">
        <title>Draft genome sequences of Lactobacillus strains.</title>
        <authorList>
            <person name="Cho G.-S."/>
            <person name="Fagbemigun O."/>
            <person name="Brinks E."/>
            <person name="Franz C.M.A.P."/>
        </authorList>
    </citation>
    <scope>NUCLEOTIDE SEQUENCE [LARGE SCALE GENOMIC DNA]</scope>
    <source>
        <strain evidence="4 5">313</strain>
    </source>
</reference>
<gene>
    <name evidence="4" type="ORF">GDZ32_04660</name>
</gene>
<dbReference type="Pfam" id="PF02632">
    <property type="entry name" value="BioY"/>
    <property type="match status" value="1"/>
</dbReference>
<dbReference type="Proteomes" id="UP000430466">
    <property type="component" value="Unassembled WGS sequence"/>
</dbReference>
<comment type="subcellular location">
    <subcellularLocation>
        <location evidence="2">Cell membrane</location>
        <topology evidence="2">Multi-pass membrane protein</topology>
    </subcellularLocation>
</comment>
<evidence type="ECO:0000256" key="2">
    <source>
        <dbReference type="PIRNR" id="PIRNR016661"/>
    </source>
</evidence>
<dbReference type="AlphaFoldDB" id="A0A6A7K1H4"/>
<dbReference type="GO" id="GO:0015225">
    <property type="term" value="F:biotin transmembrane transporter activity"/>
    <property type="evidence" value="ECO:0007669"/>
    <property type="project" value="UniProtKB-UniRule"/>
</dbReference>
<dbReference type="EMBL" id="WHOE01000027">
    <property type="protein sequence ID" value="MPW14296.1"/>
    <property type="molecule type" value="Genomic_DNA"/>
</dbReference>
<evidence type="ECO:0000256" key="3">
    <source>
        <dbReference type="SAM" id="Phobius"/>
    </source>
</evidence>
<comment type="similarity">
    <text evidence="1 2">Belongs to the BioY family.</text>
</comment>
<dbReference type="InterPro" id="IPR003784">
    <property type="entry name" value="BioY"/>
</dbReference>
<feature type="transmembrane region" description="Helical" evidence="3">
    <location>
        <begin position="71"/>
        <end position="95"/>
    </location>
</feature>
<keyword evidence="2" id="KW-0813">Transport</keyword>
<organism evidence="4 5">
    <name type="scientific">Lactobacillus helveticus</name>
    <name type="common">Lactobacillus suntoryeus</name>
    <dbReference type="NCBI Taxonomy" id="1587"/>
    <lineage>
        <taxon>Bacteria</taxon>
        <taxon>Bacillati</taxon>
        <taxon>Bacillota</taxon>
        <taxon>Bacilli</taxon>
        <taxon>Lactobacillales</taxon>
        <taxon>Lactobacillaceae</taxon>
        <taxon>Lactobacillus</taxon>
    </lineage>
</organism>
<sequence length="174" mass="18861">MQTTKLTRTGLFLVLLIICSQLSIPIPLIPLTLQTLAVGVIASVLSVSEGLLIISSYLLMGLVGLPVFANFTGGISIFFSPLGGYLMGFFFYILITKLVLHFTSTNIYSLMLANLASAAIQLLVGTIWIMFYANISLSQGVMIGFVPFIIPGLVKIYLVVIISQRLLNLSLLKS</sequence>
<feature type="transmembrane region" description="Helical" evidence="3">
    <location>
        <begin position="145"/>
        <end position="167"/>
    </location>
</feature>
<keyword evidence="3" id="KW-0812">Transmembrane</keyword>
<dbReference type="RefSeq" id="WP_152723854.1">
    <property type="nucleotide sequence ID" value="NZ_JAGPZU010000009.1"/>
</dbReference>
<dbReference type="GO" id="GO:0005886">
    <property type="term" value="C:plasma membrane"/>
    <property type="evidence" value="ECO:0007669"/>
    <property type="project" value="UniProtKB-SubCell"/>
</dbReference>
<evidence type="ECO:0000313" key="4">
    <source>
        <dbReference type="EMBL" id="MPW14296.1"/>
    </source>
</evidence>
<name>A0A6A7K1H4_LACHE</name>
<dbReference type="PANTHER" id="PTHR34295:SF1">
    <property type="entry name" value="BIOTIN TRANSPORTER BIOY"/>
    <property type="match status" value="1"/>
</dbReference>
<evidence type="ECO:0000256" key="1">
    <source>
        <dbReference type="ARBA" id="ARBA00010692"/>
    </source>
</evidence>
<dbReference type="PIRSF" id="PIRSF016661">
    <property type="entry name" value="BioY"/>
    <property type="match status" value="1"/>
</dbReference>
<protein>
    <recommendedName>
        <fullName evidence="2">Biotin transporter</fullName>
    </recommendedName>
</protein>
<keyword evidence="3" id="KW-1133">Transmembrane helix</keyword>
<feature type="transmembrane region" description="Helical" evidence="3">
    <location>
        <begin position="107"/>
        <end position="133"/>
    </location>
</feature>
<dbReference type="PANTHER" id="PTHR34295">
    <property type="entry name" value="BIOTIN TRANSPORTER BIOY"/>
    <property type="match status" value="1"/>
</dbReference>
<proteinExistence type="inferred from homology"/>
<dbReference type="Gene3D" id="1.10.1760.20">
    <property type="match status" value="1"/>
</dbReference>
<feature type="transmembrane region" description="Helical" evidence="3">
    <location>
        <begin position="35"/>
        <end position="59"/>
    </location>
</feature>
<evidence type="ECO:0000313" key="5">
    <source>
        <dbReference type="Proteomes" id="UP000430466"/>
    </source>
</evidence>
<accession>A0A6A7K1H4</accession>
<keyword evidence="2 3" id="KW-0472">Membrane</keyword>